<feature type="region of interest" description="Disordered" evidence="1">
    <location>
        <begin position="71"/>
        <end position="107"/>
    </location>
</feature>
<accession>L0I9E0</accession>
<gene>
    <name evidence="3" type="ordered locus">Halru_0195</name>
</gene>
<protein>
    <recommendedName>
        <fullName evidence="2">DUF7967 domain-containing protein</fullName>
    </recommendedName>
</protein>
<name>L0I9E0_HALRX</name>
<dbReference type="STRING" id="797302.Halru_0195"/>
<dbReference type="AlphaFoldDB" id="L0I9E0"/>
<reference evidence="3" key="1">
    <citation type="submission" date="2011-09" db="EMBL/GenBank/DDBJ databases">
        <title>Complete sequence of Halovivax ruber XH-70.</title>
        <authorList>
            <consortium name="US DOE Joint Genome Institute"/>
            <person name="Lucas S."/>
            <person name="Han J."/>
            <person name="Lapidus A."/>
            <person name="Cheng J.-F."/>
            <person name="Goodwin L."/>
            <person name="Pitluck S."/>
            <person name="Peters L."/>
            <person name="Mikhailova N."/>
            <person name="Davenport K."/>
            <person name="Detter J.C."/>
            <person name="Han C."/>
            <person name="Tapia R."/>
            <person name="Land M."/>
            <person name="Hauser L."/>
            <person name="Kyrpides N."/>
            <person name="Ivanova N."/>
            <person name="Pagani I."/>
            <person name="Sproer C."/>
            <person name="Anderson I."/>
            <person name="Woyke T."/>
        </authorList>
    </citation>
    <scope>NUCLEOTIDE SEQUENCE</scope>
    <source>
        <strain evidence="3">XH-70</strain>
    </source>
</reference>
<dbReference type="Pfam" id="PF25921">
    <property type="entry name" value="DUF7967"/>
    <property type="match status" value="1"/>
</dbReference>
<dbReference type="InterPro" id="IPR058273">
    <property type="entry name" value="DUF7967"/>
</dbReference>
<evidence type="ECO:0000313" key="3">
    <source>
        <dbReference type="EMBL" id="AGB14841.1"/>
    </source>
</evidence>
<dbReference type="EMBL" id="CP003050">
    <property type="protein sequence ID" value="AGB14841.1"/>
    <property type="molecule type" value="Genomic_DNA"/>
</dbReference>
<evidence type="ECO:0000313" key="4">
    <source>
        <dbReference type="Proteomes" id="UP000010846"/>
    </source>
</evidence>
<keyword evidence="4" id="KW-1185">Reference proteome</keyword>
<evidence type="ECO:0000256" key="1">
    <source>
        <dbReference type="SAM" id="MobiDB-lite"/>
    </source>
</evidence>
<dbReference type="HOGENOM" id="CLU_153002_0_0_2"/>
<proteinExistence type="predicted"/>
<dbReference type="Proteomes" id="UP000010846">
    <property type="component" value="Chromosome"/>
</dbReference>
<dbReference type="eggNOG" id="arCOG03917">
    <property type="taxonomic scope" value="Archaea"/>
</dbReference>
<organism evidence="3 4">
    <name type="scientific">Halovivax ruber (strain DSM 18193 / JCM 13892 / XH-70)</name>
    <dbReference type="NCBI Taxonomy" id="797302"/>
    <lineage>
        <taxon>Archaea</taxon>
        <taxon>Methanobacteriati</taxon>
        <taxon>Methanobacteriota</taxon>
        <taxon>Stenosarchaea group</taxon>
        <taxon>Halobacteria</taxon>
        <taxon>Halobacteriales</taxon>
        <taxon>Natrialbaceae</taxon>
        <taxon>Halovivax</taxon>
    </lineage>
</organism>
<feature type="domain" description="DUF7967" evidence="2">
    <location>
        <begin position="21"/>
        <end position="107"/>
    </location>
</feature>
<dbReference type="KEGG" id="hru:Halru_0195"/>
<evidence type="ECO:0000259" key="2">
    <source>
        <dbReference type="Pfam" id="PF25921"/>
    </source>
</evidence>
<sequence>MLADRLTTMAGQPPVMTEADDETVRCWLVERTFDDRNLVTLVYATPDGERYQRKERSATSLQGDNAATAAVDIEVADLEPVPDPETRERYATEASRVAESTDPDELI</sequence>